<protein>
    <submittedName>
        <fullName evidence="1">Uncharacterized protein</fullName>
    </submittedName>
</protein>
<comment type="caution">
    <text evidence="1">The sequence shown here is derived from an EMBL/GenBank/DDBJ whole genome shotgun (WGS) entry which is preliminary data.</text>
</comment>
<proteinExistence type="predicted"/>
<sequence length="59" mass="6733">MNNKTITMSLNDYLMYADKLLILSHTIAKLSYLVKKQAKELQAYKQIDKELAKTVAGND</sequence>
<dbReference type="EMBL" id="LAZR01051757">
    <property type="protein sequence ID" value="KKK84481.1"/>
    <property type="molecule type" value="Genomic_DNA"/>
</dbReference>
<name>A0A0F9BJB8_9ZZZZ</name>
<dbReference type="AlphaFoldDB" id="A0A0F9BJB8"/>
<evidence type="ECO:0000313" key="1">
    <source>
        <dbReference type="EMBL" id="KKK84481.1"/>
    </source>
</evidence>
<gene>
    <name evidence="1" type="ORF">LCGC14_2782940</name>
</gene>
<reference evidence="1" key="1">
    <citation type="journal article" date="2015" name="Nature">
        <title>Complex archaea that bridge the gap between prokaryotes and eukaryotes.</title>
        <authorList>
            <person name="Spang A."/>
            <person name="Saw J.H."/>
            <person name="Jorgensen S.L."/>
            <person name="Zaremba-Niedzwiedzka K."/>
            <person name="Martijn J."/>
            <person name="Lind A.E."/>
            <person name="van Eijk R."/>
            <person name="Schleper C."/>
            <person name="Guy L."/>
            <person name="Ettema T.J."/>
        </authorList>
    </citation>
    <scope>NUCLEOTIDE SEQUENCE</scope>
</reference>
<accession>A0A0F9BJB8</accession>
<organism evidence="1">
    <name type="scientific">marine sediment metagenome</name>
    <dbReference type="NCBI Taxonomy" id="412755"/>
    <lineage>
        <taxon>unclassified sequences</taxon>
        <taxon>metagenomes</taxon>
        <taxon>ecological metagenomes</taxon>
    </lineage>
</organism>